<name>A0A3P1B0N2_9FLAO</name>
<evidence type="ECO:0000313" key="1">
    <source>
        <dbReference type="EMBL" id="RRA94677.1"/>
    </source>
</evidence>
<sequence length="61" mass="7023">MVPIKSQFEQSCNYLALKELGVNRSEDLKVGKLKSWLYSNDIVDISFKDETDLLIEMVLNT</sequence>
<reference evidence="1 2" key="1">
    <citation type="submission" date="2018-11" db="EMBL/GenBank/DDBJ databases">
        <title>Flavobacterium sp. nov., YIM 102796 draft genome.</title>
        <authorList>
            <person name="Li G."/>
            <person name="Jiang Y."/>
        </authorList>
    </citation>
    <scope>NUCLEOTIDE SEQUENCE [LARGE SCALE GENOMIC DNA]</scope>
    <source>
        <strain evidence="1 2">YIM 102796</strain>
    </source>
</reference>
<keyword evidence="2" id="KW-1185">Reference proteome</keyword>
<protein>
    <submittedName>
        <fullName evidence="1">Uncharacterized protein</fullName>
    </submittedName>
</protein>
<evidence type="ECO:0000313" key="2">
    <source>
        <dbReference type="Proteomes" id="UP000268372"/>
    </source>
</evidence>
<comment type="caution">
    <text evidence="1">The sequence shown here is derived from an EMBL/GenBank/DDBJ whole genome shotgun (WGS) entry which is preliminary data.</text>
</comment>
<dbReference type="EMBL" id="RQTJ01000015">
    <property type="protein sequence ID" value="RRA94677.1"/>
    <property type="molecule type" value="Genomic_DNA"/>
</dbReference>
<accession>A0A3P1B0N2</accession>
<dbReference type="AlphaFoldDB" id="A0A3P1B0N2"/>
<dbReference type="RefSeq" id="WP_124899435.1">
    <property type="nucleotide sequence ID" value="NZ_RQTJ01000015.1"/>
</dbReference>
<dbReference type="Proteomes" id="UP000268372">
    <property type="component" value="Unassembled WGS sequence"/>
</dbReference>
<proteinExistence type="predicted"/>
<dbReference type="OrthoDB" id="9793805at2"/>
<organism evidence="1 2">
    <name type="scientific">Paenimyroides viscosum</name>
    <dbReference type="NCBI Taxonomy" id="2488729"/>
    <lineage>
        <taxon>Bacteria</taxon>
        <taxon>Pseudomonadati</taxon>
        <taxon>Bacteroidota</taxon>
        <taxon>Flavobacteriia</taxon>
        <taxon>Flavobacteriales</taxon>
        <taxon>Flavobacteriaceae</taxon>
        <taxon>Paenimyroides</taxon>
    </lineage>
</organism>
<gene>
    <name evidence="1" type="ORF">EG242_08345</name>
</gene>